<name>A0ACD5AQH7_9ACTN</name>
<evidence type="ECO:0000313" key="1">
    <source>
        <dbReference type="EMBL" id="WWQ69295.1"/>
    </source>
</evidence>
<sequence length="350" mass="36892">MRTARRRRTHLHHAESAHGRQPTSRERPRACRECAIAEHRRRPRPTDTARHRVRLLLRAWPTPASGGFAAPLGLWSGAVPTVVGSVFARTALMVTTLTSAIALSSRSVLTAAGLDPGDLGALAALTVLVGVIMLAMGLLKLGSVLSFVSTAVMTGFTTGITLQIVTGVLKDATGYTPTPHNTLAKVVDSLVHIGDGDGTTVLVAVATLAAWAAFRAVRRLESYATLLALLAVTLVCLITGRTWNWSRTSRRSPARCRRAPCPTSNPFPNLRQAPSPSRWSRSPRPPGSAPPVANPDGTRPDASRDFTAQGLANIAGGFFPALPTGGSLSPTGLGTSAGAQSRWSRIFAGV</sequence>
<reference evidence="1" key="1">
    <citation type="journal article" date="2025" name="Int. J. Syst. Evol. Microbiol.">
        <title>Streptomyces citrinus sp. nov., with yellow diffusible pigment.</title>
        <authorList>
            <person name="He Y."/>
            <person name="Yang E."/>
            <person name="Xu J."/>
            <person name="Sun Y."/>
            <person name="Sun L."/>
        </authorList>
    </citation>
    <scope>NUCLEOTIDE SEQUENCE</scope>
    <source>
        <strain evidence="1">Q6</strain>
    </source>
</reference>
<keyword evidence="2" id="KW-1185">Reference proteome</keyword>
<keyword evidence="1" id="KW-0614">Plasmid</keyword>
<organism evidence="1 2">
    <name type="scientific">Streptomyces citrinus</name>
    <dbReference type="NCBI Taxonomy" id="3118173"/>
    <lineage>
        <taxon>Bacteria</taxon>
        <taxon>Bacillati</taxon>
        <taxon>Actinomycetota</taxon>
        <taxon>Actinomycetes</taxon>
        <taxon>Kitasatosporales</taxon>
        <taxon>Streptomycetaceae</taxon>
        <taxon>Streptomyces</taxon>
    </lineage>
</organism>
<dbReference type="Proteomes" id="UP001432251">
    <property type="component" value="Plasmid p1"/>
</dbReference>
<gene>
    <name evidence="1" type="ORF">V2W30_39545</name>
</gene>
<proteinExistence type="predicted"/>
<evidence type="ECO:0000313" key="2">
    <source>
        <dbReference type="Proteomes" id="UP001432251"/>
    </source>
</evidence>
<accession>A0ACD5AQH7</accession>
<geneLocation type="plasmid" evidence="1 2">
    <name>p1</name>
</geneLocation>
<dbReference type="EMBL" id="CP146023">
    <property type="protein sequence ID" value="WWQ69295.1"/>
    <property type="molecule type" value="Genomic_DNA"/>
</dbReference>
<protein>
    <submittedName>
        <fullName evidence="1">SulP family inorganic anion transporter</fullName>
    </submittedName>
</protein>